<dbReference type="EMBL" id="QJKJ01001231">
    <property type="protein sequence ID" value="RDY08681.1"/>
    <property type="molecule type" value="Genomic_DNA"/>
</dbReference>
<keyword evidence="2" id="KW-1185">Reference proteome</keyword>
<dbReference type="SUPFAM" id="SSF56672">
    <property type="entry name" value="DNA/RNA polymerases"/>
    <property type="match status" value="1"/>
</dbReference>
<proteinExistence type="predicted"/>
<protein>
    <recommendedName>
        <fullName evidence="3">Retrovirus-related Pol polyprotein</fullName>
    </recommendedName>
</protein>
<comment type="caution">
    <text evidence="1">The sequence shown here is derived from an EMBL/GenBank/DDBJ whole genome shotgun (WGS) entry which is preliminary data.</text>
</comment>
<name>A0A371I0Y9_MUCPR</name>
<sequence>MHKILLEEEAGPIRQQKRRLNLTILDVVKKEVMRVLAIGIIYPILDSQWVSPIQVFSKKSEMTIMKNQHDKMNSCRVCIDYRKLNQVTHQDHFPLPFIDQVLEKLATKSH</sequence>
<dbReference type="OrthoDB" id="1428873at2759"/>
<gene>
    <name evidence="1" type="primary">K02A2.6</name>
    <name evidence="1" type="ORF">CR513_07081</name>
</gene>
<dbReference type="AlphaFoldDB" id="A0A371I0Y9"/>
<accession>A0A371I0Y9</accession>
<dbReference type="InterPro" id="IPR043502">
    <property type="entry name" value="DNA/RNA_pol_sf"/>
</dbReference>
<dbReference type="Gene3D" id="3.10.10.10">
    <property type="entry name" value="HIV Type 1 Reverse Transcriptase, subunit A, domain 1"/>
    <property type="match status" value="1"/>
</dbReference>
<evidence type="ECO:0008006" key="3">
    <source>
        <dbReference type="Google" id="ProtNLM"/>
    </source>
</evidence>
<evidence type="ECO:0000313" key="2">
    <source>
        <dbReference type="Proteomes" id="UP000257109"/>
    </source>
</evidence>
<dbReference type="InterPro" id="IPR053134">
    <property type="entry name" value="RNA-dir_DNA_polymerase"/>
</dbReference>
<evidence type="ECO:0000313" key="1">
    <source>
        <dbReference type="EMBL" id="RDY08681.1"/>
    </source>
</evidence>
<dbReference type="PANTHER" id="PTHR24559">
    <property type="entry name" value="TRANSPOSON TY3-I GAG-POL POLYPROTEIN"/>
    <property type="match status" value="1"/>
</dbReference>
<feature type="non-terminal residue" evidence="1">
    <location>
        <position position="1"/>
    </location>
</feature>
<dbReference type="PANTHER" id="PTHR24559:SF444">
    <property type="entry name" value="REVERSE TRANSCRIPTASE DOMAIN-CONTAINING PROTEIN"/>
    <property type="match status" value="1"/>
</dbReference>
<organism evidence="1 2">
    <name type="scientific">Mucuna pruriens</name>
    <name type="common">Velvet bean</name>
    <name type="synonym">Dolichos pruriens</name>
    <dbReference type="NCBI Taxonomy" id="157652"/>
    <lineage>
        <taxon>Eukaryota</taxon>
        <taxon>Viridiplantae</taxon>
        <taxon>Streptophyta</taxon>
        <taxon>Embryophyta</taxon>
        <taxon>Tracheophyta</taxon>
        <taxon>Spermatophyta</taxon>
        <taxon>Magnoliopsida</taxon>
        <taxon>eudicotyledons</taxon>
        <taxon>Gunneridae</taxon>
        <taxon>Pentapetalae</taxon>
        <taxon>rosids</taxon>
        <taxon>fabids</taxon>
        <taxon>Fabales</taxon>
        <taxon>Fabaceae</taxon>
        <taxon>Papilionoideae</taxon>
        <taxon>50 kb inversion clade</taxon>
        <taxon>NPAAA clade</taxon>
        <taxon>indigoferoid/millettioid clade</taxon>
        <taxon>Phaseoleae</taxon>
        <taxon>Mucuna</taxon>
    </lineage>
</organism>
<reference evidence="1" key="1">
    <citation type="submission" date="2018-05" db="EMBL/GenBank/DDBJ databases">
        <title>Draft genome of Mucuna pruriens seed.</title>
        <authorList>
            <person name="Nnadi N.E."/>
            <person name="Vos R."/>
            <person name="Hasami M.H."/>
            <person name="Devisetty U.K."/>
            <person name="Aguiy J.C."/>
        </authorList>
    </citation>
    <scope>NUCLEOTIDE SEQUENCE [LARGE SCALE GENOMIC DNA]</scope>
    <source>
        <strain evidence="1">JCA_2017</strain>
    </source>
</reference>
<dbReference type="Proteomes" id="UP000257109">
    <property type="component" value="Unassembled WGS sequence"/>
</dbReference>